<dbReference type="SUPFAM" id="SSF57903">
    <property type="entry name" value="FYVE/PHD zinc finger"/>
    <property type="match status" value="3"/>
</dbReference>
<dbReference type="GO" id="GO:0008270">
    <property type="term" value="F:zinc ion binding"/>
    <property type="evidence" value="ECO:0007669"/>
    <property type="project" value="UniProtKB-KW"/>
</dbReference>
<evidence type="ECO:0000259" key="10">
    <source>
        <dbReference type="PROSITE" id="PS50014"/>
    </source>
</evidence>
<dbReference type="PROSITE" id="PS50827">
    <property type="entry name" value="DDT"/>
    <property type="match status" value="1"/>
</dbReference>
<evidence type="ECO:0000259" key="11">
    <source>
        <dbReference type="PROSITE" id="PS50016"/>
    </source>
</evidence>
<dbReference type="Gene3D" id="3.30.40.10">
    <property type="entry name" value="Zinc/RING finger domain, C3HC4 (zinc finger)"/>
    <property type="match status" value="3"/>
</dbReference>
<dbReference type="PRINTS" id="PR00503">
    <property type="entry name" value="BROMODOMAIN"/>
</dbReference>
<dbReference type="InterPro" id="IPR036427">
    <property type="entry name" value="Bromodomain-like_sf"/>
</dbReference>
<feature type="region of interest" description="Disordered" evidence="9">
    <location>
        <begin position="688"/>
        <end position="738"/>
    </location>
</feature>
<dbReference type="OrthoDB" id="548568at2759"/>
<organism evidence="13 14">
    <name type="scientific">Auxenochlorella protothecoides</name>
    <name type="common">Green microalga</name>
    <name type="synonym">Chlorella protothecoides</name>
    <dbReference type="NCBI Taxonomy" id="3075"/>
    <lineage>
        <taxon>Eukaryota</taxon>
        <taxon>Viridiplantae</taxon>
        <taxon>Chlorophyta</taxon>
        <taxon>core chlorophytes</taxon>
        <taxon>Trebouxiophyceae</taxon>
        <taxon>Chlorellales</taxon>
        <taxon>Chlorellaceae</taxon>
        <taxon>Auxenochlorella</taxon>
    </lineage>
</organism>
<dbReference type="Gene3D" id="1.20.920.10">
    <property type="entry name" value="Bromodomain-like"/>
    <property type="match status" value="2"/>
</dbReference>
<feature type="domain" description="PHD-type" evidence="11">
    <location>
        <begin position="735"/>
        <end position="793"/>
    </location>
</feature>
<feature type="region of interest" description="Disordered" evidence="9">
    <location>
        <begin position="639"/>
        <end position="659"/>
    </location>
</feature>
<evidence type="ECO:0000256" key="6">
    <source>
        <dbReference type="ARBA" id="ARBA00023242"/>
    </source>
</evidence>
<evidence type="ECO:0000313" key="13">
    <source>
        <dbReference type="EMBL" id="KFM28809.1"/>
    </source>
</evidence>
<feature type="domain" description="PHD-type" evidence="11">
    <location>
        <begin position="238"/>
        <end position="285"/>
    </location>
</feature>
<dbReference type="Pfam" id="PF00628">
    <property type="entry name" value="PHD"/>
    <property type="match status" value="3"/>
</dbReference>
<dbReference type="InterPro" id="IPR001487">
    <property type="entry name" value="Bromodomain"/>
</dbReference>
<evidence type="ECO:0000256" key="3">
    <source>
        <dbReference type="ARBA" id="ARBA00022771"/>
    </source>
</evidence>
<feature type="region of interest" description="Disordered" evidence="9">
    <location>
        <begin position="802"/>
        <end position="865"/>
    </location>
</feature>
<evidence type="ECO:0000313" key="14">
    <source>
        <dbReference type="Proteomes" id="UP000028924"/>
    </source>
</evidence>
<keyword evidence="3 8" id="KW-0863">Zinc-finger</keyword>
<feature type="domain" description="Bromo" evidence="10">
    <location>
        <begin position="1088"/>
        <end position="1158"/>
    </location>
</feature>
<feature type="domain" description="DDT" evidence="12">
    <location>
        <begin position="85"/>
        <end position="145"/>
    </location>
</feature>
<dbReference type="eggNOG" id="KOG1474">
    <property type="taxonomic scope" value="Eukaryota"/>
</dbReference>
<dbReference type="Proteomes" id="UP000028924">
    <property type="component" value="Unassembled WGS sequence"/>
</dbReference>
<gene>
    <name evidence="13" type="ORF">F751_6330</name>
</gene>
<name>A0A087SSV5_AUXPR</name>
<dbReference type="PANTHER" id="PTHR46508:SF1">
    <property type="entry name" value="PHD FINGER FAMILY PROTEIN"/>
    <property type="match status" value="1"/>
</dbReference>
<evidence type="ECO:0000256" key="4">
    <source>
        <dbReference type="ARBA" id="ARBA00022833"/>
    </source>
</evidence>
<dbReference type="Pfam" id="PF00439">
    <property type="entry name" value="Bromodomain"/>
    <property type="match status" value="2"/>
</dbReference>
<dbReference type="CDD" id="cd04369">
    <property type="entry name" value="Bromodomain"/>
    <property type="match status" value="2"/>
</dbReference>
<evidence type="ECO:0000256" key="7">
    <source>
        <dbReference type="PROSITE-ProRule" id="PRU00035"/>
    </source>
</evidence>
<dbReference type="PROSITE" id="PS50016">
    <property type="entry name" value="ZF_PHD_2"/>
    <property type="match status" value="3"/>
</dbReference>
<dbReference type="InterPro" id="IPR018501">
    <property type="entry name" value="DDT_dom"/>
</dbReference>
<dbReference type="STRING" id="3075.A0A087SSV5"/>
<dbReference type="CDD" id="cd15532">
    <property type="entry name" value="PHD2_CHD_II"/>
    <property type="match status" value="1"/>
</dbReference>
<dbReference type="PANTHER" id="PTHR46508">
    <property type="entry name" value="PHD FINGER FAMILY PROTEIN"/>
    <property type="match status" value="1"/>
</dbReference>
<evidence type="ECO:0000259" key="12">
    <source>
        <dbReference type="PROSITE" id="PS50827"/>
    </source>
</evidence>
<dbReference type="Pfam" id="PF02791">
    <property type="entry name" value="DDT"/>
    <property type="match status" value="1"/>
</dbReference>
<comment type="subcellular location">
    <subcellularLocation>
        <location evidence="1">Nucleus</location>
    </subcellularLocation>
</comment>
<feature type="domain" description="Bromo" evidence="10">
    <location>
        <begin position="984"/>
        <end position="1028"/>
    </location>
</feature>
<evidence type="ECO:0000256" key="2">
    <source>
        <dbReference type="ARBA" id="ARBA00022723"/>
    </source>
</evidence>
<accession>A0A087SSV5</accession>
<sequence>MVWWKAAVTPAYQQVVAREAEGNQIGYPLASDVASLRLTDSNGFRLEPFVRKVDDRLFPPPAEAALPASFGVALADSDECLDIPTDLLGSLAASYQTLRAFSWQLRLAPFPLAAYCAALAAEAASHLVDEVHVSMLRALMIDETAAERAQRALDPQFLDALTWPLYLWDWLRLSGSPLARGEVKVKILESLANSLLDCITIRAEIDRREAAGQLVAGCEAGPAVAPPPQVAGALDHNTDTCVLCGLGGNLICCDGCPATYHMRCLGETSKSLGDGEWLCPECVAGGRGEAAGVRLPPGARNAWKQPYYLAQGSVIRAAMPTLRGRGSATAELPEPEPPVYVYRGAAAREALKQAHRIRSADEIPEPSSFEAVEAGKDAEPADVASYNNTYRNGWAAAAGAIRAAMEDARRRKGRGQLWVPTGTCGHVAIQEPIAPLTVSKHQWVFLQGRATNRQTVRCGKCYTCLRPSLRKGCLNPLVKGDEAGEGPETTKLEVLLAGLLKMEREFWALAGGPWPGEEGAVHRIAWGSAVRVAANVQEVRPTRRCGRCPNCLNPAAKKGCTVLASLRTAKRTNTAGKRVSTGFAPAGDGSAALVQALVASAIAKALVAAGGMDEGAAMAAKLRRHAMLAAGAGRLAEAASHAAQREAQPEPEPLADHQRRAAGRPLWLPEAEVPLWAVKTFEDRARRALQGPGTGPRGGGGGGAPAGPRRQRRGESGDEGGAGPRAATPGGAEPGSACARCGGPWEGEAADEPWIACDACDDWFHGDCVSLSAEDIASLPEAAAWNCPRCCAGARDSSRRRAAGQGVSAAAAPTPHGGTGSLKRREAPASPGGEVVKRPRGRPPKARGDAAGGATPGASAPVPMQGAAPDLAPVITGAQAVAQAAPVITSRKASGSALREPDPAVVSTVEQAQGRRRGQVAAPPATEAAGPEISCPVCRLPDYGRPLLGCDACQMWFHYECAGVSAKEVDSKAPFLCKPCRGLRPMDIQTIQRKLAKGAYTSLTQLEADVALIWSNCRAYNLPTAPVVGEAAAAEAALDALWQEADLPKTLNPAAATEAGSTDAPAPAKPGPALNWRKPALKVLKKLQALSISYPFWAPVRAEDAPDYGAVVKQPMDLGTISDRLKGEDYATPAQVRADVELVWRNAGAYNGRGHPITVAAAACSTAFKKAWRDVGLG</sequence>
<evidence type="ECO:0000256" key="1">
    <source>
        <dbReference type="ARBA" id="ARBA00004123"/>
    </source>
</evidence>
<dbReference type="InterPro" id="IPR019787">
    <property type="entry name" value="Znf_PHD-finger"/>
</dbReference>
<dbReference type="SUPFAM" id="SSF47370">
    <property type="entry name" value="Bromodomain"/>
    <property type="match status" value="2"/>
</dbReference>
<proteinExistence type="predicted"/>
<evidence type="ECO:0000256" key="5">
    <source>
        <dbReference type="ARBA" id="ARBA00023117"/>
    </source>
</evidence>
<dbReference type="AlphaFoldDB" id="A0A087SSV5"/>
<dbReference type="KEGG" id="apro:F751_6330"/>
<protein>
    <submittedName>
        <fullName evidence="13">Nucleosome-remodeling factor subunit BPTF</fullName>
    </submittedName>
</protein>
<dbReference type="RefSeq" id="XP_011401856.1">
    <property type="nucleotide sequence ID" value="XM_011403554.1"/>
</dbReference>
<dbReference type="InterPro" id="IPR001965">
    <property type="entry name" value="Znf_PHD"/>
</dbReference>
<keyword evidence="4" id="KW-0862">Zinc</keyword>
<feature type="domain" description="PHD-type" evidence="11">
    <location>
        <begin position="932"/>
        <end position="983"/>
    </location>
</feature>
<keyword evidence="6" id="KW-0539">Nucleus</keyword>
<keyword evidence="2" id="KW-0479">Metal-binding</keyword>
<dbReference type="SMART" id="SM00249">
    <property type="entry name" value="PHD"/>
    <property type="match status" value="3"/>
</dbReference>
<reference evidence="13 14" key="1">
    <citation type="journal article" date="2014" name="BMC Genomics">
        <title>Oil accumulation mechanisms of the oleaginous microalga Chlorella protothecoides revealed through its genome, transcriptomes, and proteomes.</title>
        <authorList>
            <person name="Gao C."/>
            <person name="Wang Y."/>
            <person name="Shen Y."/>
            <person name="Yan D."/>
            <person name="He X."/>
            <person name="Dai J."/>
            <person name="Wu Q."/>
        </authorList>
    </citation>
    <scope>NUCLEOTIDE SEQUENCE [LARGE SCALE GENOMIC DNA]</scope>
    <source>
        <strain evidence="13 14">0710</strain>
    </source>
</reference>
<evidence type="ECO:0000256" key="8">
    <source>
        <dbReference type="PROSITE-ProRule" id="PRU00146"/>
    </source>
</evidence>
<feature type="compositionally biased region" description="Basic and acidic residues" evidence="9">
    <location>
        <begin position="643"/>
        <end position="659"/>
    </location>
</feature>
<dbReference type="PROSITE" id="PS01359">
    <property type="entry name" value="ZF_PHD_1"/>
    <property type="match status" value="3"/>
</dbReference>
<dbReference type="EMBL" id="KL662182">
    <property type="protein sequence ID" value="KFM28809.1"/>
    <property type="molecule type" value="Genomic_DNA"/>
</dbReference>
<dbReference type="InterPro" id="IPR019786">
    <property type="entry name" value="Zinc_finger_PHD-type_CS"/>
</dbReference>
<feature type="compositionally biased region" description="Gly residues" evidence="9">
    <location>
        <begin position="692"/>
        <end position="705"/>
    </location>
</feature>
<dbReference type="PROSITE" id="PS50014">
    <property type="entry name" value="BROMODOMAIN_2"/>
    <property type="match status" value="2"/>
</dbReference>
<evidence type="ECO:0000256" key="9">
    <source>
        <dbReference type="SAM" id="MobiDB-lite"/>
    </source>
</evidence>
<dbReference type="SMART" id="SM00297">
    <property type="entry name" value="BROMO"/>
    <property type="match status" value="2"/>
</dbReference>
<dbReference type="eggNOG" id="KOG1473">
    <property type="taxonomic scope" value="Eukaryota"/>
</dbReference>
<dbReference type="GO" id="GO:0005634">
    <property type="term" value="C:nucleus"/>
    <property type="evidence" value="ECO:0007669"/>
    <property type="project" value="UniProtKB-SubCell"/>
</dbReference>
<feature type="compositionally biased region" description="Low complexity" evidence="9">
    <location>
        <begin position="803"/>
        <end position="812"/>
    </location>
</feature>
<keyword evidence="14" id="KW-1185">Reference proteome</keyword>
<dbReference type="GeneID" id="23617721"/>
<dbReference type="InterPro" id="IPR013083">
    <property type="entry name" value="Znf_RING/FYVE/PHD"/>
</dbReference>
<dbReference type="InterPro" id="IPR011011">
    <property type="entry name" value="Znf_FYVE_PHD"/>
</dbReference>
<keyword evidence="5 7" id="KW-0103">Bromodomain</keyword>
<feature type="compositionally biased region" description="Low complexity" evidence="9">
    <location>
        <begin position="724"/>
        <end position="735"/>
    </location>
</feature>